<protein>
    <submittedName>
        <fullName evidence="3">Insulin-like growth factor-binding protein complex acid labile subunit</fullName>
    </submittedName>
</protein>
<evidence type="ECO:0000256" key="2">
    <source>
        <dbReference type="SAM" id="SignalP"/>
    </source>
</evidence>
<dbReference type="AlphaFoldDB" id="D2A4Z4"/>
<dbReference type="STRING" id="7070.D2A4Z4"/>
<dbReference type="PANTHER" id="PTHR15936">
    <property type="entry name" value="GUANINE NUCLEOTIDE-BINDING PROTEIN G I /G S /G O GAMMA-13 SUBUNIT"/>
    <property type="match status" value="1"/>
</dbReference>
<feature type="signal peptide" evidence="2">
    <location>
        <begin position="1"/>
        <end position="17"/>
    </location>
</feature>
<dbReference type="GO" id="GO:0031681">
    <property type="term" value="F:G-protein beta-subunit binding"/>
    <property type="evidence" value="ECO:0007669"/>
    <property type="project" value="InterPro"/>
</dbReference>
<evidence type="ECO:0000313" key="4">
    <source>
        <dbReference type="Proteomes" id="UP000007266"/>
    </source>
</evidence>
<organism evidence="3 4">
    <name type="scientific">Tribolium castaneum</name>
    <name type="common">Red flour beetle</name>
    <dbReference type="NCBI Taxonomy" id="7070"/>
    <lineage>
        <taxon>Eukaryota</taxon>
        <taxon>Metazoa</taxon>
        <taxon>Ecdysozoa</taxon>
        <taxon>Arthropoda</taxon>
        <taxon>Hexapoda</taxon>
        <taxon>Insecta</taxon>
        <taxon>Pterygota</taxon>
        <taxon>Neoptera</taxon>
        <taxon>Endopterygota</taxon>
        <taxon>Coleoptera</taxon>
        <taxon>Polyphaga</taxon>
        <taxon>Cucujiformia</taxon>
        <taxon>Tenebrionidae</taxon>
        <taxon>Tenebrionidae incertae sedis</taxon>
        <taxon>Tribolium</taxon>
    </lineage>
</organism>
<sequence length="324" mass="37213">MSKFFSVFLVCVKITAALTPTCERQLITYETVNITPQKLMDFVVKSAPNDKVIVIVDQIIPILCQSLFKIGAKIDLIEILANNIEKIEPNTFFNQNITQHITITGNRIPVIERHTFANLEIMSFNLNSNEIQVIEVEAFANLPKLDTIYLNQNKLQCFNPHSYYQVPELKFLEVTENKIKKLERKSLSFVEQDDFYIFLQNNQIGELDHDSFADFKRNALHLVLNCNFLESLPDGIFNGHTFEQIDLAHNPLKKISGSICDETCSIKFFYLSNDSFKICDRQFLQWAESRNISLALPTFSAGNKIMFGVALTMTLLCIIYFAHF</sequence>
<dbReference type="EMBL" id="KQ971345">
    <property type="protein sequence ID" value="EFA05285.1"/>
    <property type="molecule type" value="Genomic_DNA"/>
</dbReference>
<reference evidence="3 4" key="1">
    <citation type="journal article" date="2008" name="Nature">
        <title>The genome of the model beetle and pest Tribolium castaneum.</title>
        <authorList>
            <consortium name="Tribolium Genome Sequencing Consortium"/>
            <person name="Richards S."/>
            <person name="Gibbs R.A."/>
            <person name="Weinstock G.M."/>
            <person name="Brown S.J."/>
            <person name="Denell R."/>
            <person name="Beeman R.W."/>
            <person name="Gibbs R."/>
            <person name="Beeman R.W."/>
            <person name="Brown S.J."/>
            <person name="Bucher G."/>
            <person name="Friedrich M."/>
            <person name="Grimmelikhuijzen C.J."/>
            <person name="Klingler M."/>
            <person name="Lorenzen M."/>
            <person name="Richards S."/>
            <person name="Roth S."/>
            <person name="Schroder R."/>
            <person name="Tautz D."/>
            <person name="Zdobnov E.M."/>
            <person name="Muzny D."/>
            <person name="Gibbs R.A."/>
            <person name="Weinstock G.M."/>
            <person name="Attaway T."/>
            <person name="Bell S."/>
            <person name="Buhay C.J."/>
            <person name="Chandrabose M.N."/>
            <person name="Chavez D."/>
            <person name="Clerk-Blankenburg K.P."/>
            <person name="Cree A."/>
            <person name="Dao M."/>
            <person name="Davis C."/>
            <person name="Chacko J."/>
            <person name="Dinh H."/>
            <person name="Dugan-Rocha S."/>
            <person name="Fowler G."/>
            <person name="Garner T.T."/>
            <person name="Garnes J."/>
            <person name="Gnirke A."/>
            <person name="Hawes A."/>
            <person name="Hernandez J."/>
            <person name="Hines S."/>
            <person name="Holder M."/>
            <person name="Hume J."/>
            <person name="Jhangiani S.N."/>
            <person name="Joshi V."/>
            <person name="Khan Z.M."/>
            <person name="Jackson L."/>
            <person name="Kovar C."/>
            <person name="Kowis A."/>
            <person name="Lee S."/>
            <person name="Lewis L.R."/>
            <person name="Margolis J."/>
            <person name="Morgan M."/>
            <person name="Nazareth L.V."/>
            <person name="Nguyen N."/>
            <person name="Okwuonu G."/>
            <person name="Parker D."/>
            <person name="Richards S."/>
            <person name="Ruiz S.J."/>
            <person name="Santibanez J."/>
            <person name="Savard J."/>
            <person name="Scherer S.E."/>
            <person name="Schneider B."/>
            <person name="Sodergren E."/>
            <person name="Tautz D."/>
            <person name="Vattahil S."/>
            <person name="Villasana D."/>
            <person name="White C.S."/>
            <person name="Wright R."/>
            <person name="Park Y."/>
            <person name="Beeman R.W."/>
            <person name="Lord J."/>
            <person name="Oppert B."/>
            <person name="Lorenzen M."/>
            <person name="Brown S."/>
            <person name="Wang L."/>
            <person name="Savard J."/>
            <person name="Tautz D."/>
            <person name="Richards S."/>
            <person name="Weinstock G."/>
            <person name="Gibbs R.A."/>
            <person name="Liu Y."/>
            <person name="Worley K."/>
            <person name="Weinstock G."/>
            <person name="Elsik C.G."/>
            <person name="Reese J.T."/>
            <person name="Elhaik E."/>
            <person name="Landan G."/>
            <person name="Graur D."/>
            <person name="Arensburger P."/>
            <person name="Atkinson P."/>
            <person name="Beeman R.W."/>
            <person name="Beidler J."/>
            <person name="Brown S.J."/>
            <person name="Demuth J.P."/>
            <person name="Drury D.W."/>
            <person name="Du Y.Z."/>
            <person name="Fujiwara H."/>
            <person name="Lorenzen M."/>
            <person name="Maselli V."/>
            <person name="Osanai M."/>
            <person name="Park Y."/>
            <person name="Robertson H.M."/>
            <person name="Tu Z."/>
            <person name="Wang J.J."/>
            <person name="Wang S."/>
            <person name="Richards S."/>
            <person name="Song H."/>
            <person name="Zhang L."/>
            <person name="Sodergren E."/>
            <person name="Werner D."/>
            <person name="Stanke M."/>
            <person name="Morgenstern B."/>
            <person name="Solovyev V."/>
            <person name="Kosarev P."/>
            <person name="Brown G."/>
            <person name="Chen H.C."/>
            <person name="Ermolaeva O."/>
            <person name="Hlavina W."/>
            <person name="Kapustin Y."/>
            <person name="Kiryutin B."/>
            <person name="Kitts P."/>
            <person name="Maglott D."/>
            <person name="Pruitt K."/>
            <person name="Sapojnikov V."/>
            <person name="Souvorov A."/>
            <person name="Mackey A.J."/>
            <person name="Waterhouse R.M."/>
            <person name="Wyder S."/>
            <person name="Zdobnov E.M."/>
            <person name="Zdobnov E.M."/>
            <person name="Wyder S."/>
            <person name="Kriventseva E.V."/>
            <person name="Kadowaki T."/>
            <person name="Bork P."/>
            <person name="Aranda M."/>
            <person name="Bao R."/>
            <person name="Beermann A."/>
            <person name="Berns N."/>
            <person name="Bolognesi R."/>
            <person name="Bonneton F."/>
            <person name="Bopp D."/>
            <person name="Brown S.J."/>
            <person name="Bucher G."/>
            <person name="Butts T."/>
            <person name="Chaumot A."/>
            <person name="Denell R.E."/>
            <person name="Ferrier D.E."/>
            <person name="Friedrich M."/>
            <person name="Gordon C.M."/>
            <person name="Jindra M."/>
            <person name="Klingler M."/>
            <person name="Lan Q."/>
            <person name="Lattorff H.M."/>
            <person name="Laudet V."/>
            <person name="von Levetsow C."/>
            <person name="Liu Z."/>
            <person name="Lutz R."/>
            <person name="Lynch J.A."/>
            <person name="da Fonseca R.N."/>
            <person name="Posnien N."/>
            <person name="Reuter R."/>
            <person name="Roth S."/>
            <person name="Savard J."/>
            <person name="Schinko J.B."/>
            <person name="Schmitt C."/>
            <person name="Schoppmeier M."/>
            <person name="Schroder R."/>
            <person name="Shippy T.D."/>
            <person name="Simonnet F."/>
            <person name="Marques-Souza H."/>
            <person name="Tautz D."/>
            <person name="Tomoyasu Y."/>
            <person name="Trauner J."/>
            <person name="Van der Zee M."/>
            <person name="Vervoort M."/>
            <person name="Wittkopp N."/>
            <person name="Wimmer E.A."/>
            <person name="Yang X."/>
            <person name="Jones A.K."/>
            <person name="Sattelle D.B."/>
            <person name="Ebert P.R."/>
            <person name="Nelson D."/>
            <person name="Scott J.G."/>
            <person name="Beeman R.W."/>
            <person name="Muthukrishnan S."/>
            <person name="Kramer K.J."/>
            <person name="Arakane Y."/>
            <person name="Beeman R.W."/>
            <person name="Zhu Q."/>
            <person name="Hogenkamp D."/>
            <person name="Dixit R."/>
            <person name="Oppert B."/>
            <person name="Jiang H."/>
            <person name="Zou Z."/>
            <person name="Marshall J."/>
            <person name="Elpidina E."/>
            <person name="Vinokurov K."/>
            <person name="Oppert C."/>
            <person name="Zou Z."/>
            <person name="Evans J."/>
            <person name="Lu Z."/>
            <person name="Zhao P."/>
            <person name="Sumathipala N."/>
            <person name="Altincicek B."/>
            <person name="Vilcinskas A."/>
            <person name="Williams M."/>
            <person name="Hultmark D."/>
            <person name="Hetru C."/>
            <person name="Jiang H."/>
            <person name="Grimmelikhuijzen C.J."/>
            <person name="Hauser F."/>
            <person name="Cazzamali G."/>
            <person name="Williamson M."/>
            <person name="Park Y."/>
            <person name="Li B."/>
            <person name="Tanaka Y."/>
            <person name="Predel R."/>
            <person name="Neupert S."/>
            <person name="Schachtner J."/>
            <person name="Verleyen P."/>
            <person name="Raible F."/>
            <person name="Bork P."/>
            <person name="Friedrich M."/>
            <person name="Walden K.K."/>
            <person name="Robertson H.M."/>
            <person name="Angeli S."/>
            <person name="Foret S."/>
            <person name="Bucher G."/>
            <person name="Schuetz S."/>
            <person name="Maleszka R."/>
            <person name="Wimmer E.A."/>
            <person name="Beeman R.W."/>
            <person name="Lorenzen M."/>
            <person name="Tomoyasu Y."/>
            <person name="Miller S.C."/>
            <person name="Grossmann D."/>
            <person name="Bucher G."/>
        </authorList>
    </citation>
    <scope>NUCLEOTIDE SEQUENCE [LARGE SCALE GENOMIC DNA]</scope>
    <source>
        <strain evidence="3 4">Georgia GA2</strain>
    </source>
</reference>
<dbReference type="InParanoid" id="D2A4Z4"/>
<feature type="chain" id="PRO_5003028868" evidence="2">
    <location>
        <begin position="18"/>
        <end position="324"/>
    </location>
</feature>
<feature type="transmembrane region" description="Helical" evidence="1">
    <location>
        <begin position="305"/>
        <end position="322"/>
    </location>
</feature>
<accession>D2A4Z4</accession>
<dbReference type="eggNOG" id="KOG0619">
    <property type="taxonomic scope" value="Eukaryota"/>
</dbReference>
<dbReference type="FunCoup" id="D2A4Z4">
    <property type="interactions" value="63"/>
</dbReference>
<keyword evidence="2" id="KW-0732">Signal</keyword>
<dbReference type="Gene3D" id="3.80.10.10">
    <property type="entry name" value="Ribonuclease Inhibitor"/>
    <property type="match status" value="2"/>
</dbReference>
<dbReference type="GO" id="GO:0050909">
    <property type="term" value="P:sensory perception of taste"/>
    <property type="evidence" value="ECO:0007669"/>
    <property type="project" value="InterPro"/>
</dbReference>
<dbReference type="OMA" id="ANLEIMS"/>
<dbReference type="InterPro" id="IPR001611">
    <property type="entry name" value="Leu-rich_rpt"/>
</dbReference>
<keyword evidence="1" id="KW-1133">Transmembrane helix</keyword>
<proteinExistence type="predicted"/>
<dbReference type="Pfam" id="PF13855">
    <property type="entry name" value="LRR_8"/>
    <property type="match status" value="1"/>
</dbReference>
<evidence type="ECO:0000313" key="3">
    <source>
        <dbReference type="EMBL" id="EFA05285.1"/>
    </source>
</evidence>
<dbReference type="HOGENOM" id="CLU_858776_0_0_1"/>
<dbReference type="PhylomeDB" id="D2A4Z4"/>
<dbReference type="InterPro" id="IPR032675">
    <property type="entry name" value="LRR_dom_sf"/>
</dbReference>
<dbReference type="InterPro" id="IPR039227">
    <property type="entry name" value="GNG13"/>
</dbReference>
<keyword evidence="4" id="KW-1185">Reference proteome</keyword>
<gene>
    <name evidence="3" type="primary">GLEAN_15442</name>
    <name evidence="3" type="ORF">TcasGA2_TC015442</name>
</gene>
<evidence type="ECO:0000256" key="1">
    <source>
        <dbReference type="SAM" id="Phobius"/>
    </source>
</evidence>
<name>D2A4Z4_TRICA</name>
<keyword evidence="1" id="KW-0812">Transmembrane</keyword>
<dbReference type="PANTHER" id="PTHR15936:SF2">
    <property type="entry name" value="GUANINE NUCLEOTIDE-BINDING PROTEIN G(I)_G(S)_G(O) SUBUNIT GAMMA-13"/>
    <property type="match status" value="1"/>
</dbReference>
<keyword evidence="1" id="KW-0472">Membrane</keyword>
<dbReference type="GO" id="GO:0007200">
    <property type="term" value="P:phospholipase C-activating G protein-coupled receptor signaling pathway"/>
    <property type="evidence" value="ECO:0007669"/>
    <property type="project" value="InterPro"/>
</dbReference>
<reference evidence="3 4" key="2">
    <citation type="journal article" date="2010" name="Nucleic Acids Res.">
        <title>BeetleBase in 2010: revisions to provide comprehensive genomic information for Tribolium castaneum.</title>
        <authorList>
            <person name="Kim H.S."/>
            <person name="Murphy T."/>
            <person name="Xia J."/>
            <person name="Caragea D."/>
            <person name="Park Y."/>
            <person name="Beeman R.W."/>
            <person name="Lorenzen M.D."/>
            <person name="Butcher S."/>
            <person name="Manak J.R."/>
            <person name="Brown S.J."/>
        </authorList>
    </citation>
    <scope>GENOME REANNOTATION</scope>
    <source>
        <strain evidence="3 4">Georgia GA2</strain>
    </source>
</reference>
<dbReference type="Proteomes" id="UP000007266">
    <property type="component" value="Linkage group 6"/>
</dbReference>
<dbReference type="GO" id="GO:0005834">
    <property type="term" value="C:heterotrimeric G-protein complex"/>
    <property type="evidence" value="ECO:0007669"/>
    <property type="project" value="InterPro"/>
</dbReference>
<dbReference type="SUPFAM" id="SSF52058">
    <property type="entry name" value="L domain-like"/>
    <property type="match status" value="1"/>
</dbReference>